<dbReference type="InterPro" id="IPR021555">
    <property type="entry name" value="DUF3000"/>
</dbReference>
<feature type="region of interest" description="Disordered" evidence="1">
    <location>
        <begin position="1"/>
        <end position="23"/>
    </location>
</feature>
<dbReference type="OrthoDB" id="3210980at2"/>
<evidence type="ECO:0000256" key="1">
    <source>
        <dbReference type="SAM" id="MobiDB-lite"/>
    </source>
</evidence>
<evidence type="ECO:0008006" key="4">
    <source>
        <dbReference type="Google" id="ProtNLM"/>
    </source>
</evidence>
<dbReference type="KEGG" id="kau:B6264_04705"/>
<feature type="region of interest" description="Disordered" evidence="1">
    <location>
        <begin position="193"/>
        <end position="220"/>
    </location>
</feature>
<dbReference type="Proteomes" id="UP000037395">
    <property type="component" value="Unassembled WGS sequence"/>
</dbReference>
<dbReference type="RefSeq" id="WP_030554899.1">
    <property type="nucleotide sequence ID" value="NZ_BMUB01000007.1"/>
</dbReference>
<comment type="caution">
    <text evidence="2">The sequence shown here is derived from an EMBL/GenBank/DDBJ whole genome shotgun (WGS) entry which is preliminary data.</text>
</comment>
<reference evidence="2" key="1">
    <citation type="submission" date="2016-08" db="EMBL/GenBank/DDBJ databases">
        <title>Sequencing, Assembly and Comparative Genomics of S. aureofaciens ATCC 10762.</title>
        <authorList>
            <person name="Gradnigo J.S."/>
            <person name="Johnson N."/>
            <person name="Somerville G.A."/>
        </authorList>
    </citation>
    <scope>NUCLEOTIDE SEQUENCE [LARGE SCALE GENOMIC DNA]</scope>
    <source>
        <strain evidence="2">ATCC 10762</strain>
    </source>
</reference>
<proteinExistence type="predicted"/>
<protein>
    <recommendedName>
        <fullName evidence="4">DUF3000 domain-containing protein</fullName>
    </recommendedName>
</protein>
<accession>A0A1E7MW46</accession>
<name>A0A1E7MW46_KITAU</name>
<keyword evidence="3" id="KW-1185">Reference proteome</keyword>
<organism evidence="2 3">
    <name type="scientific">Kitasatospora aureofaciens</name>
    <name type="common">Streptomyces aureofaciens</name>
    <dbReference type="NCBI Taxonomy" id="1894"/>
    <lineage>
        <taxon>Bacteria</taxon>
        <taxon>Bacillati</taxon>
        <taxon>Actinomycetota</taxon>
        <taxon>Actinomycetes</taxon>
        <taxon>Kitasatosporales</taxon>
        <taxon>Streptomycetaceae</taxon>
        <taxon>Kitasatospora</taxon>
    </lineage>
</organism>
<evidence type="ECO:0000313" key="2">
    <source>
        <dbReference type="EMBL" id="OEV32650.1"/>
    </source>
</evidence>
<dbReference type="Pfam" id="PF11452">
    <property type="entry name" value="DUF3000"/>
    <property type="match status" value="1"/>
</dbReference>
<dbReference type="AlphaFoldDB" id="A0A1E7MW46"/>
<dbReference type="EMBL" id="JPRF03000087">
    <property type="protein sequence ID" value="OEV32650.1"/>
    <property type="molecule type" value="Genomic_DNA"/>
</dbReference>
<dbReference type="GeneID" id="97486570"/>
<gene>
    <name evidence="2" type="ORF">HS99_0015375</name>
</gene>
<sequence>MAAVGGHPAQGGGTGGGTGREGAPSEFRAAMEALEGARLRPEVQLSPAPAPRRLAPYSFAVTAAVEVDGEELADGRLVLLYDPAGQEAWNGEFRVVTMTRAELEPEMAGDPMLSEVGWAWLLDALQAHGAGYAEPSGTVTRCASQYFGGLADRPSSTEIEIRASWTPADGRFERHLAAWGDLLCISAGLPPTSPAPQGPNEVTSLGGVVPMPARRRPRSH</sequence>
<feature type="compositionally biased region" description="Gly residues" evidence="1">
    <location>
        <begin position="8"/>
        <end position="20"/>
    </location>
</feature>
<evidence type="ECO:0000313" key="3">
    <source>
        <dbReference type="Proteomes" id="UP000037395"/>
    </source>
</evidence>